<organism evidence="6 7">
    <name type="scientific">Pseudomonas putida</name>
    <name type="common">Arthrobacter siderocapsulatus</name>
    <dbReference type="NCBI Taxonomy" id="303"/>
    <lineage>
        <taxon>Bacteria</taxon>
        <taxon>Pseudomonadati</taxon>
        <taxon>Pseudomonadota</taxon>
        <taxon>Gammaproteobacteria</taxon>
        <taxon>Pseudomonadales</taxon>
        <taxon>Pseudomonadaceae</taxon>
        <taxon>Pseudomonas</taxon>
    </lineage>
</organism>
<dbReference type="Pfam" id="PF00126">
    <property type="entry name" value="HTH_1"/>
    <property type="match status" value="1"/>
</dbReference>
<keyword evidence="2" id="KW-0805">Transcription regulation</keyword>
<accession>A0A2S3XBT8</accession>
<dbReference type="PRINTS" id="PR00039">
    <property type="entry name" value="HTHLYSR"/>
</dbReference>
<dbReference type="EMBL" id="MING01000019">
    <property type="protein sequence ID" value="POG13076.1"/>
    <property type="molecule type" value="Genomic_DNA"/>
</dbReference>
<evidence type="ECO:0000313" key="7">
    <source>
        <dbReference type="Proteomes" id="UP000237378"/>
    </source>
</evidence>
<evidence type="ECO:0000256" key="3">
    <source>
        <dbReference type="ARBA" id="ARBA00023125"/>
    </source>
</evidence>
<dbReference type="InterPro" id="IPR036390">
    <property type="entry name" value="WH_DNA-bd_sf"/>
</dbReference>
<dbReference type="Pfam" id="PF03466">
    <property type="entry name" value="LysR_substrate"/>
    <property type="match status" value="1"/>
</dbReference>
<comment type="similarity">
    <text evidence="1">Belongs to the LysR transcriptional regulatory family.</text>
</comment>
<dbReference type="InterPro" id="IPR050389">
    <property type="entry name" value="LysR-type_TF"/>
</dbReference>
<keyword evidence="4" id="KW-0804">Transcription</keyword>
<evidence type="ECO:0000313" key="6">
    <source>
        <dbReference type="EMBL" id="POG13076.1"/>
    </source>
</evidence>
<evidence type="ECO:0000256" key="2">
    <source>
        <dbReference type="ARBA" id="ARBA00023015"/>
    </source>
</evidence>
<comment type="caution">
    <text evidence="6">The sequence shown here is derived from an EMBL/GenBank/DDBJ whole genome shotgun (WGS) entry which is preliminary data.</text>
</comment>
<dbReference type="GO" id="GO:0003677">
    <property type="term" value="F:DNA binding"/>
    <property type="evidence" value="ECO:0007669"/>
    <property type="project" value="UniProtKB-KW"/>
</dbReference>
<reference evidence="6 7" key="1">
    <citation type="submission" date="2016-08" db="EMBL/GenBank/DDBJ databases">
        <authorList>
            <person name="Seilhamer J.J."/>
        </authorList>
    </citation>
    <scope>NUCLEOTIDE SEQUENCE [LARGE SCALE GENOMIC DNA]</scope>
    <source>
        <strain evidence="6 7">KH-18-2</strain>
    </source>
</reference>
<evidence type="ECO:0000256" key="4">
    <source>
        <dbReference type="ARBA" id="ARBA00023163"/>
    </source>
</evidence>
<dbReference type="PANTHER" id="PTHR30118">
    <property type="entry name" value="HTH-TYPE TRANSCRIPTIONAL REGULATOR LEUO-RELATED"/>
    <property type="match status" value="1"/>
</dbReference>
<dbReference type="Gene3D" id="1.10.10.10">
    <property type="entry name" value="Winged helix-like DNA-binding domain superfamily/Winged helix DNA-binding domain"/>
    <property type="match status" value="1"/>
</dbReference>
<dbReference type="SUPFAM" id="SSF46785">
    <property type="entry name" value="Winged helix' DNA-binding domain"/>
    <property type="match status" value="1"/>
</dbReference>
<dbReference type="SUPFAM" id="SSF53850">
    <property type="entry name" value="Periplasmic binding protein-like II"/>
    <property type="match status" value="1"/>
</dbReference>
<name>A0A2S3XBT8_PSEPU</name>
<keyword evidence="3" id="KW-0238">DNA-binding</keyword>
<evidence type="ECO:0000256" key="1">
    <source>
        <dbReference type="ARBA" id="ARBA00009437"/>
    </source>
</evidence>
<proteinExistence type="inferred from homology"/>
<dbReference type="PANTHER" id="PTHR30118:SF15">
    <property type="entry name" value="TRANSCRIPTIONAL REGULATORY PROTEIN"/>
    <property type="match status" value="1"/>
</dbReference>
<sequence length="315" mass="35173">MASIRLLRISMTATLEALPEPKLLQLFDVLYQCRSVTRAAEQLGQSQPTISIWLARLREQLNDPLFVRTPGGMAPTPRADQLIGPCREVLESLRRLTAWEPQFIAATAQRRFRLCVSDASHITLLPSILNHLRSHAPGIRLEAARIDGNTESALESGEADLAIGFVPWLGGGMYQQVLFEQDWVCLSNPQHPRLGNGMSLERYRAEGHVQISFGTGQKLLEAGLARAGIERRIMLELPAFLGLGMIIGTTDLLGTLPRHIGQTLADMHGLQVHDCPFEVEGFTVKQHWHARYHQDNGNRWLRDVVRGLFQQASQA</sequence>
<reference evidence="6 7" key="2">
    <citation type="submission" date="2018-03" db="EMBL/GenBank/DDBJ databases">
        <title>Draft genome of Pseudomonas putida strain KH-18-2.</title>
        <authorList>
            <person name="Yoshizawa S."/>
            <person name="Khan N.H."/>
            <person name="Nishimura M."/>
            <person name="Chiura H.X."/>
            <person name="Ogura Y."/>
            <person name="Hayashi T."/>
            <person name="Kogure K."/>
        </authorList>
    </citation>
    <scope>NUCLEOTIDE SEQUENCE [LARGE SCALE GENOMIC DNA]</scope>
    <source>
        <strain evidence="6 7">KH-18-2</strain>
    </source>
</reference>
<dbReference type="AlphaFoldDB" id="A0A2S3XBT8"/>
<dbReference type="CDD" id="cd08459">
    <property type="entry name" value="PBP2_DntR_NahR_LinR_like"/>
    <property type="match status" value="1"/>
</dbReference>
<dbReference type="Gene3D" id="3.40.190.10">
    <property type="entry name" value="Periplasmic binding protein-like II"/>
    <property type="match status" value="2"/>
</dbReference>
<gene>
    <name evidence="6" type="ORF">BGP82_01085</name>
</gene>
<dbReference type="InterPro" id="IPR036388">
    <property type="entry name" value="WH-like_DNA-bd_sf"/>
</dbReference>
<dbReference type="InterPro" id="IPR005119">
    <property type="entry name" value="LysR_subst-bd"/>
</dbReference>
<dbReference type="GO" id="GO:0003700">
    <property type="term" value="F:DNA-binding transcription factor activity"/>
    <property type="evidence" value="ECO:0007669"/>
    <property type="project" value="InterPro"/>
</dbReference>
<evidence type="ECO:0000259" key="5">
    <source>
        <dbReference type="PROSITE" id="PS50931"/>
    </source>
</evidence>
<feature type="domain" description="HTH lysR-type" evidence="5">
    <location>
        <begin position="19"/>
        <end position="76"/>
    </location>
</feature>
<dbReference type="InterPro" id="IPR000847">
    <property type="entry name" value="LysR_HTH_N"/>
</dbReference>
<protein>
    <submittedName>
        <fullName evidence="6">LysR family transcriptional regulator</fullName>
    </submittedName>
</protein>
<dbReference type="Proteomes" id="UP000237378">
    <property type="component" value="Unassembled WGS sequence"/>
</dbReference>
<dbReference type="PROSITE" id="PS50931">
    <property type="entry name" value="HTH_LYSR"/>
    <property type="match status" value="1"/>
</dbReference>